<keyword evidence="1" id="KW-1185">Reference proteome</keyword>
<evidence type="ECO:0000313" key="1">
    <source>
        <dbReference type="Proteomes" id="UP001732720"/>
    </source>
</evidence>
<reference evidence="2" key="1">
    <citation type="submission" date="2025-08" db="UniProtKB">
        <authorList>
            <consortium name="RefSeq"/>
        </authorList>
    </citation>
    <scope>IDENTIFICATION</scope>
</reference>
<organism evidence="1 2">
    <name type="scientific">Castor canadensis</name>
    <name type="common">American beaver</name>
    <dbReference type="NCBI Taxonomy" id="51338"/>
    <lineage>
        <taxon>Eukaryota</taxon>
        <taxon>Metazoa</taxon>
        <taxon>Chordata</taxon>
        <taxon>Craniata</taxon>
        <taxon>Vertebrata</taxon>
        <taxon>Euteleostomi</taxon>
        <taxon>Mammalia</taxon>
        <taxon>Eutheria</taxon>
        <taxon>Euarchontoglires</taxon>
        <taxon>Glires</taxon>
        <taxon>Rodentia</taxon>
        <taxon>Castorimorpha</taxon>
        <taxon>Castoridae</taxon>
        <taxon>Castor</taxon>
    </lineage>
</organism>
<evidence type="ECO:0000313" key="2">
    <source>
        <dbReference type="RefSeq" id="XP_073921743.1"/>
    </source>
</evidence>
<gene>
    <name evidence="2" type="primary">Eif2ak4</name>
</gene>
<sequence>MAGGRGAPGRGRDEPQESYLQRQDHELQALEAIYGADFQDLRPDACGRVKQPPEINLALCPQGLTGDEVYVRVDLRVKCPPTYPDVIPEIELKNAKGLSNESVNLLKSRLEELAKKHCGEVMIFELAYHVQSFLSEHNKPPPKSFHEEMLERQAQEEQQRLLEAKRKEEQEERLEIASLANQDHPSKRDGGGHRAAAVLPGGSPDFVGNGKHRASSSGRSRRERQYSICSSEDSPGSCEILYFCVGSPDQLMVHKGRCIGSDEQLGKLVYNALETATGSFVLLYEWVLQWQKKMGPFLTSQEREKIDKCRKQIQGAETEFNSLVKLSHPNVVRYFAMNFREQDNSIVVDILVEHVSGVSLAAHLNHSGPIPTHQLRKYAAQLLSGLDYLHSNSVVHKVLSASSVLVDAEGTVKVTDYSISKRLADICKEDVFEQTRVRFSDNALPYKTGKKGDVWRLGLLLLSLSQGQECGEYPVTIPSDLPADFQDFLKKCVCLDDKERWSPQQLLKHSFINPQPKLPLVEQSPDDSGGQDYVETVIPSNQLPSAAFFSETQRQFSRYFIEFEELQLLGKGAFGAVIKVQNKLDGCCYAVKRIPINPASRHFRRIKGEVTLLSRLHHENIVRYYNAWIERHERPAAMGTRTGTPAPGSGPRPPAQDARTARAQMDDLDPGSVEAPPPILSSSVEWSTSAERSRSASARFTGGPGSSSDEDDDEDDDEQDGVFSRSFLPASDSESDIIFDNEDENSKSQNQDEDCIEKNSCHGSEPSVTTEAVHYLYIQMEYCEKSTLRDTIDQGLHRDTVRLWRLFREILDGLAYIHEKGMIHRDLKPVNIFLDSDDHVKIGDFGLATDHLAFSTDGKQDDQAGDHLAKSDPSGRLTGMVGTALYVSPEVQGSTKSAYNQKVDLFSLGIIFFEMSYHPMVTASERIFVLNQLRDPTSPKFPEDFDDGEHTKQKSVISWLLNHDPAKRPTATELLKSELLPPPQMEESELHEVLHHTLANVDGKAYRTMMAQIFSQCIPPAIDYTYDSDILKGNFSIRTAKIQQHVCETIIRVFKRHGAVQLCTPLLLPRNRQIYEHNEAAVFMDHSGMLVMLPFDLRVPFARYVARNNILNLKRYCIERVFRPRKLDRFHPKELLECAFDIVTSTTNSSLPTAETIYTIYEVIQEFAALQERSYSVYLNHTMLLKAVLLHCGIPEDKLGQVYVILCDAVTEKLTRREVEAKFCNLSLSSNSLCRLYKFIEQKGDLQDLMPTINSLIKQKTGVAQLVKYGLKDLEEVVGLLKKLGIKLQVLINLGLVYKVQQHSGIIFQFVAFIRRRQRAVPEILAAGGRYDLLISQFRGPQALGPMPTAIGVSIAIDKIFAAVLNMEEPVTISSCDLLVVSVGQMSMSRAINLTQKLWTAGITAEILYDCSQSQEELQEYCRHHEINYVALVSDKEGSHVKVKSFEKERQTEKRVLESDLVDHVLQKLRTKVSDERNIRDASDNLAVQNQKGSFSNASGLFEIHGATVVPIVSVIAPEKLSASTRRRYETQVQTRLQTTLANLHQKSSEIEILAVDLPKETILQFLSLEWDADEQAFNTTVKQLLSRLPKQRYLKLVCDEIYNIKVEKKVSVLFLYSYRDDYYRILF</sequence>
<dbReference type="Proteomes" id="UP001732720">
    <property type="component" value="Chromosome 2"/>
</dbReference>
<proteinExistence type="predicted"/>
<dbReference type="RefSeq" id="XP_073921743.1">
    <property type="nucleotide sequence ID" value="XM_074065642.1"/>
</dbReference>
<name>A0AC58LX53_CASCN</name>
<accession>A0AC58LX53</accession>
<keyword evidence="2" id="KW-0418">Kinase</keyword>
<protein>
    <submittedName>
        <fullName evidence="2">EIF-2-alpha kinase GCN2 isoform X2</fullName>
    </submittedName>
</protein>
<keyword evidence="2" id="KW-0808">Transferase</keyword>